<sequence>MFLGSVIYDKRRSLNLTQGELANDICNQNTISKIEKHDMTPHIDVLIKICNRLDLSLNDIFSDFSGDTKKEKAFVLDAIEEEVLLNNISETAEKLSLVEANLNSKDMAQFYFIEGLLNFWQGNLERSSFNLDKVLQKTKLDNYNIYTLLSYLVKAMIYLEQKHGDMAAYYAKTISDELSENLNVENSRGIEILFLCKTLGAIYINLNENDLAIETSKRGVEYANSKHLSYFIDDLNYNIALAIKESNGTDKEFEKYKNIAYYTAVSQENSKLQLRIENDNVK</sequence>
<dbReference type="Pfam" id="PF01381">
    <property type="entry name" value="HTH_3"/>
    <property type="match status" value="1"/>
</dbReference>
<evidence type="ECO:0000313" key="3">
    <source>
        <dbReference type="Proteomes" id="UP000061546"/>
    </source>
</evidence>
<feature type="domain" description="HTH cro/C1-type" evidence="1">
    <location>
        <begin position="7"/>
        <end position="60"/>
    </location>
</feature>
<dbReference type="CDD" id="cd00093">
    <property type="entry name" value="HTH_XRE"/>
    <property type="match status" value="1"/>
</dbReference>
<evidence type="ECO:0000259" key="1">
    <source>
        <dbReference type="PROSITE" id="PS50943"/>
    </source>
</evidence>
<dbReference type="PROSITE" id="PS50943">
    <property type="entry name" value="HTH_CROC1"/>
    <property type="match status" value="1"/>
</dbReference>
<dbReference type="RefSeq" id="WP_041500515.1">
    <property type="nucleotide sequence ID" value="NZ_BJDV01000002.1"/>
</dbReference>
<accession>A0A0K2LDM1</accession>
<name>A0A0K2LDM1_9LACO</name>
<dbReference type="AlphaFoldDB" id="A0A0K2LDM1"/>
<dbReference type="Gene3D" id="1.25.40.10">
    <property type="entry name" value="Tetratricopeptide repeat domain"/>
    <property type="match status" value="1"/>
</dbReference>
<protein>
    <recommendedName>
        <fullName evidence="1">HTH cro/C1-type domain-containing protein</fullName>
    </recommendedName>
</protein>
<proteinExistence type="predicted"/>
<dbReference type="SUPFAM" id="SSF48452">
    <property type="entry name" value="TPR-like"/>
    <property type="match status" value="1"/>
</dbReference>
<gene>
    <name evidence="2" type="ORF">JP39_08355</name>
</gene>
<evidence type="ECO:0000313" key="2">
    <source>
        <dbReference type="EMBL" id="ALB29365.1"/>
    </source>
</evidence>
<dbReference type="KEGG" id="lhi:JP39_08355"/>
<dbReference type="InterPro" id="IPR011990">
    <property type="entry name" value="TPR-like_helical_dom_sf"/>
</dbReference>
<dbReference type="GO" id="GO:0003677">
    <property type="term" value="F:DNA binding"/>
    <property type="evidence" value="ECO:0007669"/>
    <property type="project" value="InterPro"/>
</dbReference>
<organism evidence="2 3">
    <name type="scientific">Companilactobacillus heilongjiangensis</name>
    <dbReference type="NCBI Taxonomy" id="1074467"/>
    <lineage>
        <taxon>Bacteria</taxon>
        <taxon>Bacillati</taxon>
        <taxon>Bacillota</taxon>
        <taxon>Bacilli</taxon>
        <taxon>Lactobacillales</taxon>
        <taxon>Lactobacillaceae</taxon>
        <taxon>Companilactobacillus</taxon>
    </lineage>
</organism>
<dbReference type="Proteomes" id="UP000061546">
    <property type="component" value="Chromosome"/>
</dbReference>
<dbReference type="EMBL" id="CP012559">
    <property type="protein sequence ID" value="ALB29365.1"/>
    <property type="molecule type" value="Genomic_DNA"/>
</dbReference>
<reference evidence="2 3" key="1">
    <citation type="submission" date="2015-08" db="EMBL/GenBank/DDBJ databases">
        <title>Genomic sequence of Lactobacillus heilongjiangensis DSM 28069, isolated from Chinese traditional pickle.</title>
        <authorList>
            <person name="Jiang X."/>
            <person name="Zheng B."/>
            <person name="Cheng H."/>
        </authorList>
    </citation>
    <scope>NUCLEOTIDE SEQUENCE [LARGE SCALE GENOMIC DNA]</scope>
    <source>
        <strain evidence="2 3">DSM 28069</strain>
    </source>
</reference>
<dbReference type="InterPro" id="IPR001387">
    <property type="entry name" value="Cro/C1-type_HTH"/>
</dbReference>
<dbReference type="SUPFAM" id="SSF47413">
    <property type="entry name" value="lambda repressor-like DNA-binding domains"/>
    <property type="match status" value="1"/>
</dbReference>
<dbReference type="InterPro" id="IPR053163">
    <property type="entry name" value="HTH-type_regulator_Rgg"/>
</dbReference>
<keyword evidence="3" id="KW-1185">Reference proteome</keyword>
<dbReference type="InterPro" id="IPR010982">
    <property type="entry name" value="Lambda_DNA-bd_dom_sf"/>
</dbReference>
<dbReference type="STRING" id="1074467.JP39_08355"/>
<dbReference type="SMART" id="SM00530">
    <property type="entry name" value="HTH_XRE"/>
    <property type="match status" value="1"/>
</dbReference>
<dbReference type="PANTHER" id="PTHR37038:SF14">
    <property type="entry name" value="TRANSCRIPTIONAL ACTIVATOR"/>
    <property type="match status" value="1"/>
</dbReference>
<dbReference type="OrthoDB" id="1150409at2"/>
<dbReference type="PANTHER" id="PTHR37038">
    <property type="entry name" value="TRANSCRIPTIONAL REGULATOR-RELATED"/>
    <property type="match status" value="1"/>
</dbReference>